<dbReference type="Gene3D" id="3.40.50.2300">
    <property type="match status" value="2"/>
</dbReference>
<dbReference type="GO" id="GO:0016941">
    <property type="term" value="F:natriuretic peptide receptor activity"/>
    <property type="evidence" value="ECO:0007669"/>
    <property type="project" value="TreeGrafter"/>
</dbReference>
<dbReference type="InterPro" id="IPR001828">
    <property type="entry name" value="ANF_lig-bd_rcpt"/>
</dbReference>
<gene>
    <name evidence="6" type="primary">Npr1</name>
    <name evidence="6" type="ORF">GTO96_0001285</name>
</gene>
<dbReference type="PANTHER" id="PTHR44755:SF5">
    <property type="entry name" value="GUANYLATE CYCLASE"/>
    <property type="match status" value="1"/>
</dbReference>
<dbReference type="EMBL" id="JAATIS010004040">
    <property type="protein sequence ID" value="KAG2462139.1"/>
    <property type="molecule type" value="Genomic_DNA"/>
</dbReference>
<proteinExistence type="predicted"/>
<comment type="subcellular location">
    <subcellularLocation>
        <location evidence="1">Membrane</location>
    </subcellularLocation>
</comment>
<organism evidence="6 7">
    <name type="scientific">Polypterus senegalus</name>
    <name type="common">Senegal bichir</name>
    <dbReference type="NCBI Taxonomy" id="55291"/>
    <lineage>
        <taxon>Eukaryota</taxon>
        <taxon>Metazoa</taxon>
        <taxon>Chordata</taxon>
        <taxon>Craniata</taxon>
        <taxon>Vertebrata</taxon>
        <taxon>Euteleostomi</taxon>
        <taxon>Actinopterygii</taxon>
        <taxon>Polypteriformes</taxon>
        <taxon>Polypteridae</taxon>
        <taxon>Polypterus</taxon>
    </lineage>
</organism>
<evidence type="ECO:0000313" key="6">
    <source>
        <dbReference type="EMBL" id="KAG2462139.1"/>
    </source>
</evidence>
<reference evidence="6 7" key="1">
    <citation type="journal article" date="2021" name="Cell">
        <title>Tracing the genetic footprints of vertebrate landing in non-teleost ray-finned fishes.</title>
        <authorList>
            <person name="Bi X."/>
            <person name="Wang K."/>
            <person name="Yang L."/>
            <person name="Pan H."/>
            <person name="Jiang H."/>
            <person name="Wei Q."/>
            <person name="Fang M."/>
            <person name="Yu H."/>
            <person name="Zhu C."/>
            <person name="Cai Y."/>
            <person name="He Y."/>
            <person name="Gan X."/>
            <person name="Zeng H."/>
            <person name="Yu D."/>
            <person name="Zhu Y."/>
            <person name="Jiang H."/>
            <person name="Qiu Q."/>
            <person name="Yang H."/>
            <person name="Zhang Y.E."/>
            <person name="Wang W."/>
            <person name="Zhu M."/>
            <person name="He S."/>
            <person name="Zhang G."/>
        </authorList>
    </citation>
    <scope>NUCLEOTIDE SEQUENCE [LARGE SCALE GENOMIC DNA]</scope>
    <source>
        <strain evidence="6">Bchr_013</strain>
    </source>
</reference>
<comment type="caution">
    <text evidence="6">The sequence shown here is derived from an EMBL/GenBank/DDBJ whole genome shotgun (WGS) entry which is preliminary data.</text>
</comment>
<feature type="non-terminal residue" evidence="6">
    <location>
        <position position="483"/>
    </location>
</feature>
<sequence length="483" mass="54584">MLLYSSVGKLSAATCSGVAKNITLAIVLPRYNTAYPWAWPRVGPAIDLAIKRINHDPNLLPGYSLCYVFESSEDDSGYCSDSIAPLVAIDLKFTHNPSAFIGPGCHYTCAPVGRFTSHWKVPMITAGASAYGFQEQKTTYSFLTRTGPTAKKLGEFAVHVHRFFSWTKQALMIYDDKKSDNRHCYFTTEGLFYELQKDNITLIHLPFQENAEDLDYQQLVQMIRMTGRKTTMQAGIAFLLPKRGEGGKEGKNELKKGKEEEIWRHFPRTVQTKNLTLAVVLPRYNTAYPWAWPRVGPAIDLAFEKINQDPNLLRGYILHYVFESSEDDTGNCSDSIAPLVAVDLKFAHNPSAFIGPGCDYTSAPVARFTSHWKVPLITAAASANGFYQQKTTYSFMTRTGPTQNKLGEFLIHLHQFFNWNRHALLVYVDEKIDDRPCYFVAEGVYEQLKTVNISVLDTVFQEKEGNVDFHHLLQQIKSKGRSE</sequence>
<dbReference type="PANTHER" id="PTHR44755">
    <property type="entry name" value="NATRIURETIC PEPTIDE RECEPTOR 3-RELATED"/>
    <property type="match status" value="1"/>
</dbReference>
<dbReference type="GO" id="GO:0017046">
    <property type="term" value="F:peptide hormone binding"/>
    <property type="evidence" value="ECO:0007669"/>
    <property type="project" value="TreeGrafter"/>
</dbReference>
<feature type="domain" description="Receptor ligand binding region" evidence="5">
    <location>
        <begin position="295"/>
        <end position="480"/>
    </location>
</feature>
<feature type="non-terminal residue" evidence="6">
    <location>
        <position position="1"/>
    </location>
</feature>
<evidence type="ECO:0000256" key="2">
    <source>
        <dbReference type="ARBA" id="ARBA00022692"/>
    </source>
</evidence>
<evidence type="ECO:0000256" key="3">
    <source>
        <dbReference type="ARBA" id="ARBA00022989"/>
    </source>
</evidence>
<dbReference type="SUPFAM" id="SSF53822">
    <property type="entry name" value="Periplasmic binding protein-like I"/>
    <property type="match status" value="2"/>
</dbReference>
<keyword evidence="7" id="KW-1185">Reference proteome</keyword>
<dbReference type="Proteomes" id="UP000886611">
    <property type="component" value="Unassembled WGS sequence"/>
</dbReference>
<dbReference type="InterPro" id="IPR052612">
    <property type="entry name" value="ANP_Clearance_Receptor"/>
</dbReference>
<keyword evidence="4" id="KW-0472">Membrane</keyword>
<keyword evidence="3" id="KW-1133">Transmembrane helix</keyword>
<feature type="domain" description="Receptor ligand binding region" evidence="5">
    <location>
        <begin position="42"/>
        <end position="226"/>
    </location>
</feature>
<protein>
    <submittedName>
        <fullName evidence="6">ANPRA protein</fullName>
    </submittedName>
</protein>
<evidence type="ECO:0000259" key="5">
    <source>
        <dbReference type="Pfam" id="PF01094"/>
    </source>
</evidence>
<dbReference type="GO" id="GO:0007165">
    <property type="term" value="P:signal transduction"/>
    <property type="evidence" value="ECO:0007669"/>
    <property type="project" value="TreeGrafter"/>
</dbReference>
<accession>A0A8X7X6U9</accession>
<dbReference type="AlphaFoldDB" id="A0A8X7X6U9"/>
<keyword evidence="2" id="KW-0812">Transmembrane</keyword>
<dbReference type="InterPro" id="IPR028082">
    <property type="entry name" value="Peripla_BP_I"/>
</dbReference>
<evidence type="ECO:0000256" key="1">
    <source>
        <dbReference type="ARBA" id="ARBA00004370"/>
    </source>
</evidence>
<dbReference type="GO" id="GO:0016020">
    <property type="term" value="C:membrane"/>
    <property type="evidence" value="ECO:0007669"/>
    <property type="project" value="UniProtKB-SubCell"/>
</dbReference>
<name>A0A8X7X6U9_POLSE</name>
<dbReference type="Pfam" id="PF01094">
    <property type="entry name" value="ANF_receptor"/>
    <property type="match status" value="2"/>
</dbReference>
<evidence type="ECO:0000256" key="4">
    <source>
        <dbReference type="ARBA" id="ARBA00023136"/>
    </source>
</evidence>
<evidence type="ECO:0000313" key="7">
    <source>
        <dbReference type="Proteomes" id="UP000886611"/>
    </source>
</evidence>